<gene>
    <name evidence="1" type="ORF">IWQ62_003310</name>
</gene>
<organism evidence="1 2">
    <name type="scientific">Dispira parvispora</name>
    <dbReference type="NCBI Taxonomy" id="1520584"/>
    <lineage>
        <taxon>Eukaryota</taxon>
        <taxon>Fungi</taxon>
        <taxon>Fungi incertae sedis</taxon>
        <taxon>Zoopagomycota</taxon>
        <taxon>Kickxellomycotina</taxon>
        <taxon>Dimargaritomycetes</taxon>
        <taxon>Dimargaritales</taxon>
        <taxon>Dimargaritaceae</taxon>
        <taxon>Dispira</taxon>
    </lineage>
</organism>
<evidence type="ECO:0000313" key="1">
    <source>
        <dbReference type="EMBL" id="KAJ1963138.1"/>
    </source>
</evidence>
<keyword evidence="2" id="KW-1185">Reference proteome</keyword>
<proteinExistence type="predicted"/>
<sequence length="318" mass="37352">MQKAAYMTEVHEWLNRETRPLDTIIQEYEKLNNIAADLVKVGEEIKKLGKRNFSGRKKPRQLLTEKQKNLEEEYDHQKSNLESKFISDSGHFKLTIVGRFVKLANSYENIDHLHNVDRLKGIRSWLKKLEKLEKENSPERIAWVPLSELNNPIRCFLLFPLFAIRRATTKEDFHTSLTKVLTLAKHDWLKNPGWHEATFVTDIAMIYALVLDFVLDKGVKEALDFTDNICNDWYNAPRIEMGGCSDYFRGFIDLVGKREPDNYEIEGYSGTLYPSPSVYAKFQVNRKTSRAEWHIPLTTEDYNNRWAWALFFEKQQNL</sequence>
<protein>
    <submittedName>
        <fullName evidence="1">Uncharacterized protein</fullName>
    </submittedName>
</protein>
<dbReference type="AlphaFoldDB" id="A0A9W8E1S3"/>
<comment type="caution">
    <text evidence="1">The sequence shown here is derived from an EMBL/GenBank/DDBJ whole genome shotgun (WGS) entry which is preliminary data.</text>
</comment>
<name>A0A9W8E1S3_9FUNG</name>
<dbReference type="Proteomes" id="UP001150925">
    <property type="component" value="Unassembled WGS sequence"/>
</dbReference>
<accession>A0A9W8E1S3</accession>
<dbReference type="EMBL" id="JANBPY010000865">
    <property type="protein sequence ID" value="KAJ1963138.1"/>
    <property type="molecule type" value="Genomic_DNA"/>
</dbReference>
<reference evidence="1" key="1">
    <citation type="submission" date="2022-07" db="EMBL/GenBank/DDBJ databases">
        <title>Phylogenomic reconstructions and comparative analyses of Kickxellomycotina fungi.</title>
        <authorList>
            <person name="Reynolds N.K."/>
            <person name="Stajich J.E."/>
            <person name="Barry K."/>
            <person name="Grigoriev I.V."/>
            <person name="Crous P."/>
            <person name="Smith M.E."/>
        </authorList>
    </citation>
    <scope>NUCLEOTIDE SEQUENCE</scope>
    <source>
        <strain evidence="1">RSA 1196</strain>
    </source>
</reference>
<evidence type="ECO:0000313" key="2">
    <source>
        <dbReference type="Proteomes" id="UP001150925"/>
    </source>
</evidence>